<reference evidence="3" key="3">
    <citation type="submission" date="2020-04" db="EMBL/GenBank/DDBJ databases">
        <authorList>
            <person name="Tanveer F."/>
            <person name="Xie Y."/>
            <person name="Shinwari Z.K."/>
        </authorList>
    </citation>
    <scope>NUCLEOTIDE SEQUENCE</scope>
    <source>
        <strain evidence="3">MOSEL-ME25</strain>
    </source>
</reference>
<proteinExistence type="predicted"/>
<evidence type="ECO:0000313" key="3">
    <source>
        <dbReference type="EMBL" id="MDB0579311.1"/>
    </source>
</evidence>
<feature type="transmembrane region" description="Helical" evidence="1">
    <location>
        <begin position="103"/>
        <end position="122"/>
    </location>
</feature>
<reference evidence="2 4" key="1">
    <citation type="submission" date="2015-01" db="EMBL/GenBank/DDBJ databases">
        <title>Genome sequences of high lactate-tolerant strain Salinicoccus roseus W12 with industrial interest.</title>
        <authorList>
            <person name="Wang H."/>
            <person name="Yu B."/>
        </authorList>
    </citation>
    <scope>NUCLEOTIDE SEQUENCE [LARGE SCALE GENOMIC DNA]</scope>
    <source>
        <strain evidence="2 4">W12</strain>
    </source>
</reference>
<feature type="transmembrane region" description="Helical" evidence="1">
    <location>
        <begin position="12"/>
        <end position="29"/>
    </location>
</feature>
<keyword evidence="5" id="KW-1185">Reference proteome</keyword>
<dbReference type="NCBIfam" id="NF047417">
    <property type="entry name" value="teichoic_AuxA"/>
    <property type="match status" value="1"/>
</dbReference>
<dbReference type="GeneID" id="77846316"/>
<keyword evidence="1" id="KW-0812">Transmembrane</keyword>
<accession>A0A0C2HDZ1</accession>
<evidence type="ECO:0000313" key="2">
    <source>
        <dbReference type="EMBL" id="KIH69849.1"/>
    </source>
</evidence>
<evidence type="ECO:0000313" key="5">
    <source>
        <dbReference type="Proteomes" id="UP000527860"/>
    </source>
</evidence>
<dbReference type="STRING" id="45670.SN16_12260"/>
<protein>
    <submittedName>
        <fullName evidence="2">Uncharacterized protein</fullName>
    </submittedName>
</protein>
<evidence type="ECO:0000256" key="1">
    <source>
        <dbReference type="SAM" id="Phobius"/>
    </source>
</evidence>
<feature type="transmembrane region" description="Helical" evidence="1">
    <location>
        <begin position="280"/>
        <end position="297"/>
    </location>
</feature>
<feature type="transmembrane region" description="Helical" evidence="1">
    <location>
        <begin position="60"/>
        <end position="82"/>
    </location>
</feature>
<reference evidence="3 5" key="4">
    <citation type="submission" date="2022-12" db="EMBL/GenBank/DDBJ databases">
        <title>Genome analysis and biological profiling of marine Salinicoccus roseus MOSEL-ME25.</title>
        <authorList>
            <person name="Mirza F.T."/>
            <person name="Xie Y."/>
            <person name="Shinwari Z.K."/>
        </authorList>
    </citation>
    <scope>NUCLEOTIDE SEQUENCE [LARGE SCALE GENOMIC DNA]</scope>
    <source>
        <strain evidence="3 5">MOSEL-ME25</strain>
    </source>
</reference>
<reference evidence="5" key="2">
    <citation type="submission" date="2020-04" db="EMBL/GenBank/DDBJ databases">
        <title>Genome analysis and biological profiling of marine Cellulosimicrobium funkei MOSEL-ME6.</title>
        <authorList>
            <person name="Tanveer F."/>
            <person name="Xie Y."/>
            <person name="Shinwari Z.K."/>
        </authorList>
    </citation>
    <scope>NUCLEOTIDE SEQUENCE [LARGE SCALE GENOMIC DNA]</scope>
    <source>
        <strain evidence="5">MOSEL-ME25</strain>
    </source>
</reference>
<feature type="transmembrane region" description="Helical" evidence="1">
    <location>
        <begin position="351"/>
        <end position="370"/>
    </location>
</feature>
<dbReference type="Proteomes" id="UP000031546">
    <property type="component" value="Unassembled WGS sequence"/>
</dbReference>
<dbReference type="EMBL" id="JABEVU030000001">
    <property type="protein sequence ID" value="MDB0579311.1"/>
    <property type="molecule type" value="Genomic_DNA"/>
</dbReference>
<sequence length="407" mass="47637">MKWLKQQSEVIISVLLGVFFVILGLFILFNTGRIRGNGDAVETPQIDTFLDLFDAFFVEVLNILGMVIGGFPIIAGILSILFGLGMFKVAQLIRKTTEYDTELSFFFIGLSFFLFLLTTLLMFQVYGWFALLFLLAFIVHMLYNIFNEQLDPRHRKEHYMVILAFYGLAYFFTQTAVYSNIDRTLSPTDVLSINMFFGILWVLSLMALWVGVFLSKSKNLLKKPKKGDQATLSRKNRKRRLHPDEYLGFSKQLYDMRNGLLHRVKTFMEIEFPSWLRPNYMELLLGTLVLIFVLIEFNNRHGVFTEGYFRISDMQYIYEWVNLFIALALAVAYLFTTFFNMTQNKYYHRQMIVITALWLKVTVSLFITLFRDVELSLFILPFNILLVLLTTPLLIISIFKEFHEKGR</sequence>
<feature type="transmembrane region" description="Helical" evidence="1">
    <location>
        <begin position="376"/>
        <end position="399"/>
    </location>
</feature>
<feature type="transmembrane region" description="Helical" evidence="1">
    <location>
        <begin position="317"/>
        <end position="339"/>
    </location>
</feature>
<feature type="transmembrane region" description="Helical" evidence="1">
    <location>
        <begin position="158"/>
        <end position="181"/>
    </location>
</feature>
<dbReference type="EMBL" id="JXII01000010">
    <property type="protein sequence ID" value="KIH69849.1"/>
    <property type="molecule type" value="Genomic_DNA"/>
</dbReference>
<feature type="transmembrane region" description="Helical" evidence="1">
    <location>
        <begin position="128"/>
        <end position="146"/>
    </location>
</feature>
<dbReference type="RefSeq" id="WP_040106914.1">
    <property type="nucleotide sequence ID" value="NZ_JABEVU030000001.1"/>
</dbReference>
<organism evidence="2 4">
    <name type="scientific">Salinicoccus roseus</name>
    <dbReference type="NCBI Taxonomy" id="45670"/>
    <lineage>
        <taxon>Bacteria</taxon>
        <taxon>Bacillati</taxon>
        <taxon>Bacillota</taxon>
        <taxon>Bacilli</taxon>
        <taxon>Bacillales</taxon>
        <taxon>Staphylococcaceae</taxon>
        <taxon>Salinicoccus</taxon>
    </lineage>
</organism>
<dbReference type="Proteomes" id="UP000527860">
    <property type="component" value="Unassembled WGS sequence"/>
</dbReference>
<dbReference type="AlphaFoldDB" id="A0A0C2HDZ1"/>
<name>A0A0C2HDZ1_9STAP</name>
<dbReference type="OrthoDB" id="2387447at2"/>
<feature type="transmembrane region" description="Helical" evidence="1">
    <location>
        <begin position="193"/>
        <end position="215"/>
    </location>
</feature>
<keyword evidence="1" id="KW-1133">Transmembrane helix</keyword>
<comment type="caution">
    <text evidence="2">The sequence shown here is derived from an EMBL/GenBank/DDBJ whole genome shotgun (WGS) entry which is preliminary data.</text>
</comment>
<gene>
    <name evidence="3" type="ORF">F7P68_0001990</name>
    <name evidence="2" type="ORF">SN16_12260</name>
</gene>
<keyword evidence="1" id="KW-0472">Membrane</keyword>
<evidence type="ECO:0000313" key="4">
    <source>
        <dbReference type="Proteomes" id="UP000031546"/>
    </source>
</evidence>